<dbReference type="EMBL" id="MLAK01000519">
    <property type="protein sequence ID" value="OHT13449.1"/>
    <property type="molecule type" value="Genomic_DNA"/>
</dbReference>
<accession>A0A1J4KQ68</accession>
<gene>
    <name evidence="1" type="ORF">TRFO_16301</name>
</gene>
<organism evidence="1 2">
    <name type="scientific">Tritrichomonas foetus</name>
    <dbReference type="NCBI Taxonomy" id="1144522"/>
    <lineage>
        <taxon>Eukaryota</taxon>
        <taxon>Metamonada</taxon>
        <taxon>Parabasalia</taxon>
        <taxon>Tritrichomonadida</taxon>
        <taxon>Tritrichomonadidae</taxon>
        <taxon>Tritrichomonas</taxon>
    </lineage>
</organism>
<dbReference type="AlphaFoldDB" id="A0A1J4KQ68"/>
<evidence type="ECO:0000313" key="1">
    <source>
        <dbReference type="EMBL" id="OHT13449.1"/>
    </source>
</evidence>
<proteinExistence type="predicted"/>
<dbReference type="Proteomes" id="UP000179807">
    <property type="component" value="Unassembled WGS sequence"/>
</dbReference>
<reference evidence="1" key="1">
    <citation type="submission" date="2016-10" db="EMBL/GenBank/DDBJ databases">
        <authorList>
            <person name="Benchimol M."/>
            <person name="Almeida L.G."/>
            <person name="Vasconcelos A.T."/>
            <person name="Perreira-Neves A."/>
            <person name="Rosa I.A."/>
            <person name="Tasca T."/>
            <person name="Bogo M.R."/>
            <person name="de Souza W."/>
        </authorList>
    </citation>
    <scope>NUCLEOTIDE SEQUENCE [LARGE SCALE GENOMIC DNA]</scope>
    <source>
        <strain evidence="1">K</strain>
    </source>
</reference>
<keyword evidence="2" id="KW-1185">Reference proteome</keyword>
<evidence type="ECO:0000313" key="2">
    <source>
        <dbReference type="Proteomes" id="UP000179807"/>
    </source>
</evidence>
<dbReference type="GeneID" id="94833596"/>
<evidence type="ECO:0008006" key="3">
    <source>
        <dbReference type="Google" id="ProtNLM"/>
    </source>
</evidence>
<sequence>MSIIKTRPQTGFEKDFLGSGEIVQLALELDFKDIAPMIKKIENFAIGLRLKKDGNNLAMLDEMHPIRRIPDSIKNAQEAAEWAAKQEFDFDKQLSILSANDRFIVFNSSHAIADGGYLSTLLRSLTESGNSSTSKNASNLNEGDVSSFPLGFYDFFKDGIDQYKREKVVFNDIPFANQITRYNWHSTIPIEKFAKSKIADYITYIDKVEDYACYNKETKKCQSLTETQWTSLILAANACNQINQNDYDSKKLLGCSTCVDIRPLLPKNTNLRNVQNFFCVMNILCRNYSPDMTLAEFGKELRRFFNERNENSGLMEAIYCFYDGFPQSEQVPTYSIIETSNVGPQYIKPPIKDIWMAQSQPAINTDFGICLLSYGKKGKNVDDMIMRMRYSSRVVTHKDAKAIAESVRFFLKNMPQNTKFGEALNEIVKFQRQFH</sequence>
<comment type="caution">
    <text evidence="1">The sequence shown here is derived from an EMBL/GenBank/DDBJ whole genome shotgun (WGS) entry which is preliminary data.</text>
</comment>
<dbReference type="VEuPathDB" id="TrichDB:TRFO_16301"/>
<dbReference type="RefSeq" id="XP_068366585.1">
    <property type="nucleotide sequence ID" value="XM_068498892.1"/>
</dbReference>
<name>A0A1J4KQ68_9EUKA</name>
<protein>
    <recommendedName>
        <fullName evidence="3">Condensation domain-containing protein</fullName>
    </recommendedName>
</protein>